<dbReference type="RefSeq" id="XP_001585703.1">
    <property type="nucleotide sequence ID" value="XM_001585653.1"/>
</dbReference>
<proteinExistence type="predicted"/>
<accession>A7F6J0</accession>
<dbReference type="GeneID" id="5481817"/>
<dbReference type="KEGG" id="ssl:SS1G_13219"/>
<keyword evidence="2" id="KW-1185">Reference proteome</keyword>
<dbReference type="InParanoid" id="A7F6J0"/>
<organism evidence="1 2">
    <name type="scientific">Sclerotinia sclerotiorum (strain ATCC 18683 / 1980 / Ss-1)</name>
    <name type="common">White mold</name>
    <name type="synonym">Whetzelinia sclerotiorum</name>
    <dbReference type="NCBI Taxonomy" id="665079"/>
    <lineage>
        <taxon>Eukaryota</taxon>
        <taxon>Fungi</taxon>
        <taxon>Dikarya</taxon>
        <taxon>Ascomycota</taxon>
        <taxon>Pezizomycotina</taxon>
        <taxon>Leotiomycetes</taxon>
        <taxon>Helotiales</taxon>
        <taxon>Sclerotiniaceae</taxon>
        <taxon>Sclerotinia</taxon>
    </lineage>
</organism>
<dbReference type="EMBL" id="CH476644">
    <property type="protein sequence ID" value="EDN98361.1"/>
    <property type="molecule type" value="Genomic_DNA"/>
</dbReference>
<evidence type="ECO:0000313" key="2">
    <source>
        <dbReference type="Proteomes" id="UP000001312"/>
    </source>
</evidence>
<dbReference type="AlphaFoldDB" id="A7F6J0"/>
<name>A7F6J0_SCLS1</name>
<evidence type="ECO:0000313" key="1">
    <source>
        <dbReference type="EMBL" id="EDN98361.1"/>
    </source>
</evidence>
<sequence length="72" mass="8056">MRASYHVYKEPLADGAKARPTNHPHAGNSSISVLEICNKMRKSFITICNISLENDIYHMEEWLLGPEAGVSL</sequence>
<dbReference type="Proteomes" id="UP000001312">
    <property type="component" value="Unassembled WGS sequence"/>
</dbReference>
<protein>
    <submittedName>
        <fullName evidence="1">Uncharacterized protein</fullName>
    </submittedName>
</protein>
<reference evidence="2" key="1">
    <citation type="journal article" date="2011" name="PLoS Genet.">
        <title>Genomic analysis of the necrotrophic fungal pathogens Sclerotinia sclerotiorum and Botrytis cinerea.</title>
        <authorList>
            <person name="Amselem J."/>
            <person name="Cuomo C.A."/>
            <person name="van Kan J.A."/>
            <person name="Viaud M."/>
            <person name="Benito E.P."/>
            <person name="Couloux A."/>
            <person name="Coutinho P.M."/>
            <person name="de Vries R.P."/>
            <person name="Dyer P.S."/>
            <person name="Fillinger S."/>
            <person name="Fournier E."/>
            <person name="Gout L."/>
            <person name="Hahn M."/>
            <person name="Kohn L."/>
            <person name="Lapalu N."/>
            <person name="Plummer K.M."/>
            <person name="Pradier J.M."/>
            <person name="Quevillon E."/>
            <person name="Sharon A."/>
            <person name="Simon A."/>
            <person name="ten Have A."/>
            <person name="Tudzynski B."/>
            <person name="Tudzynski P."/>
            <person name="Wincker P."/>
            <person name="Andrew M."/>
            <person name="Anthouard V."/>
            <person name="Beever R.E."/>
            <person name="Beffa R."/>
            <person name="Benoit I."/>
            <person name="Bouzid O."/>
            <person name="Brault B."/>
            <person name="Chen Z."/>
            <person name="Choquer M."/>
            <person name="Collemare J."/>
            <person name="Cotton P."/>
            <person name="Danchin E.G."/>
            <person name="Da Silva C."/>
            <person name="Gautier A."/>
            <person name="Giraud C."/>
            <person name="Giraud T."/>
            <person name="Gonzalez C."/>
            <person name="Grossetete S."/>
            <person name="Guldener U."/>
            <person name="Henrissat B."/>
            <person name="Howlett B.J."/>
            <person name="Kodira C."/>
            <person name="Kretschmer M."/>
            <person name="Lappartient A."/>
            <person name="Leroch M."/>
            <person name="Levis C."/>
            <person name="Mauceli E."/>
            <person name="Neuveglise C."/>
            <person name="Oeser B."/>
            <person name="Pearson M."/>
            <person name="Poulain J."/>
            <person name="Poussereau N."/>
            <person name="Quesneville H."/>
            <person name="Rascle C."/>
            <person name="Schumacher J."/>
            <person name="Segurens B."/>
            <person name="Sexton A."/>
            <person name="Silva E."/>
            <person name="Sirven C."/>
            <person name="Soanes D.M."/>
            <person name="Talbot N.J."/>
            <person name="Templeton M."/>
            <person name="Yandava C."/>
            <person name="Yarden O."/>
            <person name="Zeng Q."/>
            <person name="Rollins J.A."/>
            <person name="Lebrun M.H."/>
            <person name="Dickman M."/>
        </authorList>
    </citation>
    <scope>NUCLEOTIDE SEQUENCE [LARGE SCALE GENOMIC DNA]</scope>
    <source>
        <strain evidence="2">ATCC 18683 / 1980 / Ss-1</strain>
    </source>
</reference>
<gene>
    <name evidence="1" type="ORF">SS1G_13219</name>
</gene>